<proteinExistence type="predicted"/>
<organism evidence="1 2">
    <name type="scientific">Flavobacterium branchiarum</name>
    <dbReference type="NCBI Taxonomy" id="1114870"/>
    <lineage>
        <taxon>Bacteria</taxon>
        <taxon>Pseudomonadati</taxon>
        <taxon>Bacteroidota</taxon>
        <taxon>Flavobacteriia</taxon>
        <taxon>Flavobacteriales</taxon>
        <taxon>Flavobacteriaceae</taxon>
        <taxon>Flavobacterium</taxon>
    </lineage>
</organism>
<gene>
    <name evidence="1" type="ORF">ACFFUQ_17490</name>
</gene>
<name>A0ABV5FQL2_9FLAO</name>
<sequence>MDKIKTHKIVVGGGMEGGAQYTYDKNEGHSASIGYGIFSYEVSEDSQFIGVNLNYSQGIGIGGEGGFKIGVKF</sequence>
<comment type="caution">
    <text evidence="1">The sequence shown here is derived from an EMBL/GenBank/DDBJ whole genome shotgun (WGS) entry which is preliminary data.</text>
</comment>
<evidence type="ECO:0000313" key="2">
    <source>
        <dbReference type="Proteomes" id="UP001589589"/>
    </source>
</evidence>
<keyword evidence="2" id="KW-1185">Reference proteome</keyword>
<accession>A0ABV5FQL2</accession>
<dbReference type="Proteomes" id="UP001589589">
    <property type="component" value="Unassembled WGS sequence"/>
</dbReference>
<dbReference type="RefSeq" id="WP_290263493.1">
    <property type="nucleotide sequence ID" value="NZ_JAUFQQ010000003.1"/>
</dbReference>
<evidence type="ECO:0000313" key="1">
    <source>
        <dbReference type="EMBL" id="MFB9065818.1"/>
    </source>
</evidence>
<protein>
    <recommendedName>
        <fullName evidence="3">Trimeric autotransporter adhesin YadA-like C-terminal membrane anchor domain-containing protein</fullName>
    </recommendedName>
</protein>
<evidence type="ECO:0008006" key="3">
    <source>
        <dbReference type="Google" id="ProtNLM"/>
    </source>
</evidence>
<reference evidence="1 2" key="1">
    <citation type="submission" date="2024-09" db="EMBL/GenBank/DDBJ databases">
        <authorList>
            <person name="Sun Q."/>
            <person name="Mori K."/>
        </authorList>
    </citation>
    <scope>NUCLEOTIDE SEQUENCE [LARGE SCALE GENOMIC DNA]</scope>
    <source>
        <strain evidence="1 2">CECT 7908</strain>
    </source>
</reference>
<dbReference type="EMBL" id="JBHMEX010000056">
    <property type="protein sequence ID" value="MFB9065818.1"/>
    <property type="molecule type" value="Genomic_DNA"/>
</dbReference>